<feature type="non-terminal residue" evidence="2">
    <location>
        <position position="1"/>
    </location>
</feature>
<organism evidence="2 3">
    <name type="scientific">Robbsia andropogonis</name>
    <dbReference type="NCBI Taxonomy" id="28092"/>
    <lineage>
        <taxon>Bacteria</taxon>
        <taxon>Pseudomonadati</taxon>
        <taxon>Pseudomonadota</taxon>
        <taxon>Betaproteobacteria</taxon>
        <taxon>Burkholderiales</taxon>
        <taxon>Burkholderiaceae</taxon>
        <taxon>Robbsia</taxon>
    </lineage>
</organism>
<dbReference type="AlphaFoldDB" id="A0A0F5JUP2"/>
<dbReference type="EMBL" id="LAQU01000086">
    <property type="protein sequence ID" value="KKB61022.1"/>
    <property type="molecule type" value="Genomic_DNA"/>
</dbReference>
<dbReference type="InterPro" id="IPR058334">
    <property type="entry name" value="DUF8021"/>
</dbReference>
<sequence length="221" mass="24697">LINDFPSLQLFDDPFQSEVVAFGAAEVEGQIRPYALRLKFSEGHLSEVEEVISTACVGHFADAKQLLKPDVLYDAPVPPHRSSERDTLKSVADSYWSALQESDGSLARFAYRCDRYDNGKKITNNLSILLSDDAAVHTPASCVYATRPARPIARNRRFPILDRRLGIVVSFVLVDFHPAPHLDRSDCGTFYMAGVFKVTDGEIRSLDEIREILPLGVTEVW</sequence>
<proteinExistence type="predicted"/>
<dbReference type="RefSeq" id="WP_046154437.1">
    <property type="nucleotide sequence ID" value="NZ_LAQU01000086.1"/>
</dbReference>
<protein>
    <recommendedName>
        <fullName evidence="1">DUF8021 domain-containing protein</fullName>
    </recommendedName>
</protein>
<feature type="domain" description="DUF8021" evidence="1">
    <location>
        <begin position="83"/>
        <end position="208"/>
    </location>
</feature>
<evidence type="ECO:0000259" key="1">
    <source>
        <dbReference type="Pfam" id="PF26061"/>
    </source>
</evidence>
<reference evidence="2 3" key="1">
    <citation type="submission" date="2015-03" db="EMBL/GenBank/DDBJ databases">
        <title>Draft Genome Sequence of Burkholderia andropogonis type strain ICMP2807, isolated from Sorghum bicolor.</title>
        <authorList>
            <person name="Lopes-Santos L."/>
            <person name="Castro D.B."/>
            <person name="Ottoboni L.M."/>
            <person name="Park D."/>
            <person name="Weirc B.S."/>
            <person name="Destefano S.A."/>
        </authorList>
    </citation>
    <scope>NUCLEOTIDE SEQUENCE [LARGE SCALE GENOMIC DNA]</scope>
    <source>
        <strain evidence="2 3">ICMP2807</strain>
    </source>
</reference>
<name>A0A0F5JUP2_9BURK</name>
<gene>
    <name evidence="2" type="ORF">WM40_25640</name>
</gene>
<dbReference type="PATRIC" id="fig|28092.6.peg.6042"/>
<evidence type="ECO:0000313" key="3">
    <source>
        <dbReference type="Proteomes" id="UP000033618"/>
    </source>
</evidence>
<accession>A0A0F5JUP2</accession>
<keyword evidence="3" id="KW-1185">Reference proteome</keyword>
<dbReference type="Pfam" id="PF26061">
    <property type="entry name" value="DUF8021"/>
    <property type="match status" value="1"/>
</dbReference>
<dbReference type="Proteomes" id="UP000033618">
    <property type="component" value="Unassembled WGS sequence"/>
</dbReference>
<evidence type="ECO:0000313" key="2">
    <source>
        <dbReference type="EMBL" id="KKB61022.1"/>
    </source>
</evidence>
<comment type="caution">
    <text evidence="2">The sequence shown here is derived from an EMBL/GenBank/DDBJ whole genome shotgun (WGS) entry which is preliminary data.</text>
</comment>
<dbReference type="OrthoDB" id="9148298at2"/>